<gene>
    <name evidence="4" type="ORF">DCP75_16525</name>
</gene>
<keyword evidence="2" id="KW-0597">Phosphoprotein</keyword>
<evidence type="ECO:0000259" key="3">
    <source>
        <dbReference type="PROSITE" id="PS50894"/>
    </source>
</evidence>
<sequence length="120" mass="13314">MTTQQTVFDSSHLPRSLELDDWEILEDFYGTFLQQLDTLLLHIESAPPPMTMDEQRHHAHKLGSSCRTVGAPALASLFESLETLCRDAANAETREQLLADIVILAKTTRERVASHLAAGA</sequence>
<feature type="domain" description="HPt" evidence="3">
    <location>
        <begin position="21"/>
        <end position="119"/>
    </location>
</feature>
<accession>A0A3C1KRU0</accession>
<dbReference type="GO" id="GO:0000160">
    <property type="term" value="P:phosphorelay signal transduction system"/>
    <property type="evidence" value="ECO:0007669"/>
    <property type="project" value="UniProtKB-KW"/>
</dbReference>
<dbReference type="InterPro" id="IPR036641">
    <property type="entry name" value="HPT_dom_sf"/>
</dbReference>
<comment type="caution">
    <text evidence="4">The sequence shown here is derived from an EMBL/GenBank/DDBJ whole genome shotgun (WGS) entry which is preliminary data.</text>
</comment>
<dbReference type="Pfam" id="PF01627">
    <property type="entry name" value="Hpt"/>
    <property type="match status" value="1"/>
</dbReference>
<proteinExistence type="predicted"/>
<dbReference type="Gene3D" id="1.20.120.160">
    <property type="entry name" value="HPT domain"/>
    <property type="match status" value="1"/>
</dbReference>
<reference evidence="4 5" key="1">
    <citation type="journal article" date="2018" name="Nat. Biotechnol.">
        <title>A standardized bacterial taxonomy based on genome phylogeny substantially revises the tree of life.</title>
        <authorList>
            <person name="Parks D.H."/>
            <person name="Chuvochina M."/>
            <person name="Waite D.W."/>
            <person name="Rinke C."/>
            <person name="Skarshewski A."/>
            <person name="Chaumeil P.A."/>
            <person name="Hugenholtz P."/>
        </authorList>
    </citation>
    <scope>NUCLEOTIDE SEQUENCE [LARGE SCALE GENOMIC DNA]</scope>
    <source>
        <strain evidence="4">UBA9158</strain>
    </source>
</reference>
<name>A0A3C1KRU0_9GAMM</name>
<evidence type="ECO:0000256" key="1">
    <source>
        <dbReference type="ARBA" id="ARBA00023012"/>
    </source>
</evidence>
<dbReference type="Proteomes" id="UP000259273">
    <property type="component" value="Unassembled WGS sequence"/>
</dbReference>
<dbReference type="PROSITE" id="PS50894">
    <property type="entry name" value="HPT"/>
    <property type="match status" value="1"/>
</dbReference>
<dbReference type="InterPro" id="IPR008207">
    <property type="entry name" value="Sig_transdc_His_kin_Hpt_dom"/>
</dbReference>
<dbReference type="SUPFAM" id="SSF47226">
    <property type="entry name" value="Histidine-containing phosphotransfer domain, HPT domain"/>
    <property type="match status" value="1"/>
</dbReference>
<dbReference type="STRING" id="1121937.GCA_000423125_01089"/>
<feature type="modified residue" description="Phosphohistidine" evidence="2">
    <location>
        <position position="60"/>
    </location>
</feature>
<dbReference type="GO" id="GO:0004672">
    <property type="term" value="F:protein kinase activity"/>
    <property type="evidence" value="ECO:0007669"/>
    <property type="project" value="UniProtKB-ARBA"/>
</dbReference>
<protein>
    <submittedName>
        <fullName evidence="4">Hpt domain-containing protein</fullName>
    </submittedName>
</protein>
<dbReference type="EMBL" id="DMND01000221">
    <property type="protein sequence ID" value="HAN29291.1"/>
    <property type="molecule type" value="Genomic_DNA"/>
</dbReference>
<keyword evidence="1" id="KW-0902">Two-component regulatory system</keyword>
<evidence type="ECO:0000313" key="5">
    <source>
        <dbReference type="Proteomes" id="UP000259273"/>
    </source>
</evidence>
<evidence type="ECO:0000256" key="2">
    <source>
        <dbReference type="PROSITE-ProRule" id="PRU00110"/>
    </source>
</evidence>
<evidence type="ECO:0000313" key="4">
    <source>
        <dbReference type="EMBL" id="HAN29291.1"/>
    </source>
</evidence>
<organism evidence="4 5">
    <name type="scientific">Haliea salexigens</name>
    <dbReference type="NCBI Taxonomy" id="287487"/>
    <lineage>
        <taxon>Bacteria</taxon>
        <taxon>Pseudomonadati</taxon>
        <taxon>Pseudomonadota</taxon>
        <taxon>Gammaproteobacteria</taxon>
        <taxon>Cellvibrionales</taxon>
        <taxon>Halieaceae</taxon>
        <taxon>Haliea</taxon>
    </lineage>
</organism>
<dbReference type="AlphaFoldDB" id="A0A3C1KRU0"/>